<dbReference type="AlphaFoldDB" id="A0ABD5NB18"/>
<evidence type="ECO:0000313" key="3">
    <source>
        <dbReference type="Proteomes" id="UP001595660"/>
    </source>
</evidence>
<dbReference type="EMBL" id="JBHRWN010000001">
    <property type="protein sequence ID" value="MFC3476109.1"/>
    <property type="molecule type" value="Genomic_DNA"/>
</dbReference>
<proteinExistence type="predicted"/>
<sequence length="198" mass="20683">MFVDDAGTTEQLDIQDHSALAGSSDPDAHHARYSDAEAQAAADGVVDADTVDGQHASDLGAPGSTAAVSGPQFRISGRGGSNVFETFAGNTSTPSVGFAGHPFACSKVEVSAQEGGNGWQGTVGGDITEVWIREPDGSRTSLWSGRETVSGFSKTLSFGVRLATAVEFDYDNTTGDRTKTTVSATPFQRRVPYHNHSI</sequence>
<comment type="caution">
    <text evidence="2">The sequence shown here is derived from an EMBL/GenBank/DDBJ whole genome shotgun (WGS) entry which is preliminary data.</text>
</comment>
<evidence type="ECO:0000313" key="2">
    <source>
        <dbReference type="EMBL" id="MFC3476109.1"/>
    </source>
</evidence>
<reference evidence="2 3" key="1">
    <citation type="journal article" date="2019" name="Int. J. Syst. Evol. Microbiol.">
        <title>The Global Catalogue of Microorganisms (GCM) 10K type strain sequencing project: providing services to taxonomists for standard genome sequencing and annotation.</title>
        <authorList>
            <consortium name="The Broad Institute Genomics Platform"/>
            <consortium name="The Broad Institute Genome Sequencing Center for Infectious Disease"/>
            <person name="Wu L."/>
            <person name="Ma J."/>
        </authorList>
    </citation>
    <scope>NUCLEOTIDE SEQUENCE [LARGE SCALE GENOMIC DNA]</scope>
    <source>
        <strain evidence="2 3">CGMCC 1.12562</strain>
    </source>
</reference>
<accession>A0ABD5NB18</accession>
<protein>
    <submittedName>
        <fullName evidence="2">Uncharacterized protein</fullName>
    </submittedName>
</protein>
<name>A0ABD5NB18_9EURY</name>
<feature type="region of interest" description="Disordered" evidence="1">
    <location>
        <begin position="1"/>
        <end position="43"/>
    </location>
</feature>
<dbReference type="Proteomes" id="UP001595660">
    <property type="component" value="Unassembled WGS sequence"/>
</dbReference>
<feature type="compositionally biased region" description="Basic and acidic residues" evidence="1">
    <location>
        <begin position="26"/>
        <end position="35"/>
    </location>
</feature>
<gene>
    <name evidence="2" type="ORF">ACFOKC_00065</name>
</gene>
<organism evidence="2 3">
    <name type="scientific">Halobacterium litoreum</name>
    <dbReference type="NCBI Taxonomy" id="2039234"/>
    <lineage>
        <taxon>Archaea</taxon>
        <taxon>Methanobacteriati</taxon>
        <taxon>Methanobacteriota</taxon>
        <taxon>Stenosarchaea group</taxon>
        <taxon>Halobacteria</taxon>
        <taxon>Halobacteriales</taxon>
        <taxon>Halobacteriaceae</taxon>
        <taxon>Halobacterium</taxon>
    </lineage>
</organism>
<dbReference type="RefSeq" id="WP_390226254.1">
    <property type="nucleotide sequence ID" value="NZ_JBHRWN010000001.1"/>
</dbReference>
<evidence type="ECO:0000256" key="1">
    <source>
        <dbReference type="SAM" id="MobiDB-lite"/>
    </source>
</evidence>
<keyword evidence="3" id="KW-1185">Reference proteome</keyword>